<proteinExistence type="predicted"/>
<dbReference type="PANTHER" id="PTHR39597">
    <property type="entry name" value="UBA DOMAIN-CONTAINING PROTEIN RUP1"/>
    <property type="match status" value="1"/>
</dbReference>
<dbReference type="GO" id="GO:0005634">
    <property type="term" value="C:nucleus"/>
    <property type="evidence" value="ECO:0007669"/>
    <property type="project" value="TreeGrafter"/>
</dbReference>
<feature type="region of interest" description="Disordered" evidence="1">
    <location>
        <begin position="74"/>
        <end position="94"/>
    </location>
</feature>
<evidence type="ECO:0000256" key="1">
    <source>
        <dbReference type="SAM" id="MobiDB-lite"/>
    </source>
</evidence>
<dbReference type="GO" id="GO:0016579">
    <property type="term" value="P:protein deubiquitination"/>
    <property type="evidence" value="ECO:0007669"/>
    <property type="project" value="TreeGrafter"/>
</dbReference>
<dbReference type="InterPro" id="IPR041970">
    <property type="entry name" value="Rup1_UBA"/>
</dbReference>
<accession>A0A1G4JVA7</accession>
<gene>
    <name evidence="3" type="ORF">LAME_0F10088G</name>
</gene>
<organism evidence="3 4">
    <name type="scientific">Lachancea meyersii CBS 8951</name>
    <dbReference type="NCBI Taxonomy" id="1266667"/>
    <lineage>
        <taxon>Eukaryota</taxon>
        <taxon>Fungi</taxon>
        <taxon>Dikarya</taxon>
        <taxon>Ascomycota</taxon>
        <taxon>Saccharomycotina</taxon>
        <taxon>Saccharomycetes</taxon>
        <taxon>Saccharomycetales</taxon>
        <taxon>Saccharomycetaceae</taxon>
        <taxon>Lachancea</taxon>
    </lineage>
</organism>
<protein>
    <submittedName>
        <fullName evidence="3">LAME_0F10088g1_1</fullName>
    </submittedName>
</protein>
<dbReference type="Proteomes" id="UP000191144">
    <property type="component" value="Chromosome F"/>
</dbReference>
<keyword evidence="4" id="KW-1185">Reference proteome</keyword>
<dbReference type="GO" id="GO:0005829">
    <property type="term" value="C:cytosol"/>
    <property type="evidence" value="ECO:0007669"/>
    <property type="project" value="TreeGrafter"/>
</dbReference>
<feature type="domain" description="UBA" evidence="2">
    <location>
        <begin position="1"/>
        <end position="40"/>
    </location>
</feature>
<evidence type="ECO:0000313" key="4">
    <source>
        <dbReference type="Proteomes" id="UP000191144"/>
    </source>
</evidence>
<evidence type="ECO:0000313" key="3">
    <source>
        <dbReference type="EMBL" id="SCU94954.1"/>
    </source>
</evidence>
<dbReference type="PANTHER" id="PTHR39597:SF1">
    <property type="entry name" value="UBA DOMAIN-CONTAINING PROTEIN RUP1"/>
    <property type="match status" value="1"/>
</dbReference>
<feature type="compositionally biased region" description="Polar residues" evidence="1">
    <location>
        <begin position="75"/>
        <end position="92"/>
    </location>
</feature>
<dbReference type="EMBL" id="LT598477">
    <property type="protein sequence ID" value="SCU94954.1"/>
    <property type="molecule type" value="Genomic_DNA"/>
</dbReference>
<name>A0A1G4JVA7_9SACH</name>
<dbReference type="InterPro" id="IPR015940">
    <property type="entry name" value="UBA"/>
</dbReference>
<reference evidence="4" key="1">
    <citation type="submission" date="2016-03" db="EMBL/GenBank/DDBJ databases">
        <authorList>
            <person name="Devillers Hugo."/>
        </authorList>
    </citation>
    <scope>NUCLEOTIDE SEQUENCE [LARGE SCALE GENOMIC DNA]</scope>
</reference>
<dbReference type="PROSITE" id="PS50030">
    <property type="entry name" value="UBA"/>
    <property type="match status" value="1"/>
</dbReference>
<dbReference type="OrthoDB" id="4489171at2759"/>
<dbReference type="SMART" id="SM00165">
    <property type="entry name" value="UBA"/>
    <property type="match status" value="1"/>
</dbReference>
<dbReference type="AlphaFoldDB" id="A0A1G4JVA7"/>
<sequence>MSEASIRSLLEMGITREVAIEALAKTNGNIEASVNYIFSGELPQQDAQVDTVELRSYPQPEENAEFVENAVAAVDSSQSENESTNWPDSNPVPSYEDRLVQHTKNKPDDPIVVQMGSENSIMENYFALFCLAVGFGFPHKFLEPDFKDLVYCKDWYQGHSLKPKFRIKFESNETVAIVPQEELTGQDSLVLQPELLWQFQKLLAIQNVPSCQRKFVSSKFLTKALEPQVVDKLNNCDHLHDVLPSFIKSLATDAELCPGVSSIKELFISTAYYKPPSEPDMVETLVSLLHFMPEEYESNLYKMFNALLFPDDNDSTSDLEDSQNSLGNLAPLITIVFDEMDESTESANLANGVEVPLEFYPQIYTEKAKKLLINDILMKSREAQAEAREALRTLSDLKSYQGKHIHSFLNSTLDFIAKDAKSISQQPEVAALVSSLELLKENLGSRKTTKMAEYKALTQKINNEFNLSHPELGIIEAATRLGIIDEPYLLTTAVISPANYFLRQRNGQWHHVVTRSATGDIDVIPATPKDVLYTIRLHTRTASETPLMFTYFKKSAIDSDEMVKETIQKNGGCFNFARKDQKALEDSAIVVEKEQLMDL</sequence>
<dbReference type="Gene3D" id="1.10.8.10">
    <property type="entry name" value="DNA helicase RuvA subunit, C-terminal domain"/>
    <property type="match status" value="1"/>
</dbReference>
<dbReference type="CDD" id="cd14307">
    <property type="entry name" value="UBA_RUP1p"/>
    <property type="match status" value="1"/>
</dbReference>
<dbReference type="SUPFAM" id="SSF46934">
    <property type="entry name" value="UBA-like"/>
    <property type="match status" value="1"/>
</dbReference>
<dbReference type="Pfam" id="PF00627">
    <property type="entry name" value="UBA"/>
    <property type="match status" value="1"/>
</dbReference>
<evidence type="ECO:0000259" key="2">
    <source>
        <dbReference type="PROSITE" id="PS50030"/>
    </source>
</evidence>
<dbReference type="InterPro" id="IPR055335">
    <property type="entry name" value="Ucp6/RUP1"/>
</dbReference>
<dbReference type="InterPro" id="IPR009060">
    <property type="entry name" value="UBA-like_sf"/>
</dbReference>